<sequence>MDILAAMRIYLRIVARGTFSRAAIDLDMGQPAISERIAKLEAYLGVQLLRRNARSLLCTEAGKAFHDLSLETIQLVDKGISSLKELDSNLTGTLRIAAPVAYGEMFLSSALIRVRASLPELQIDLQFDDGMMDPSSEDVDLLIRPGVLKKERAVAFELCALKHILVCSPAYAASGQCSQVSDLAGHPFIGMKEMLGDSHLSLLSKNGEVECVEIRAMVTANHWHPVLELVKAEQGIGVLPQAFCASALSQGKLLHILPHHQVGWPLPIYALVPERRTSSLKIKALIQILRQSASACVTSAAGA</sequence>
<dbReference type="GO" id="GO:0006351">
    <property type="term" value="P:DNA-templated transcription"/>
    <property type="evidence" value="ECO:0007669"/>
    <property type="project" value="TreeGrafter"/>
</dbReference>
<comment type="similarity">
    <text evidence="1">Belongs to the LysR transcriptional regulatory family.</text>
</comment>
<organism evidence="6 7">
    <name type="scientific">Achromobacter pestifer</name>
    <dbReference type="NCBI Taxonomy" id="1353889"/>
    <lineage>
        <taxon>Bacteria</taxon>
        <taxon>Pseudomonadati</taxon>
        <taxon>Pseudomonadota</taxon>
        <taxon>Betaproteobacteria</taxon>
        <taxon>Burkholderiales</taxon>
        <taxon>Alcaligenaceae</taxon>
        <taxon>Achromobacter</taxon>
    </lineage>
</organism>
<keyword evidence="3" id="KW-0238">DNA-binding</keyword>
<name>A0A6S6ZKU9_9BURK</name>
<dbReference type="InterPro" id="IPR005119">
    <property type="entry name" value="LysR_subst-bd"/>
</dbReference>
<evidence type="ECO:0000313" key="7">
    <source>
        <dbReference type="Proteomes" id="UP000494108"/>
    </source>
</evidence>
<proteinExistence type="inferred from homology"/>
<dbReference type="PRINTS" id="PR00039">
    <property type="entry name" value="HTHLYSR"/>
</dbReference>
<dbReference type="Gene3D" id="3.40.190.290">
    <property type="match status" value="1"/>
</dbReference>
<keyword evidence="2" id="KW-0805">Transcription regulation</keyword>
<dbReference type="GO" id="GO:0043565">
    <property type="term" value="F:sequence-specific DNA binding"/>
    <property type="evidence" value="ECO:0007669"/>
    <property type="project" value="TreeGrafter"/>
</dbReference>
<dbReference type="GO" id="GO:0003700">
    <property type="term" value="F:DNA-binding transcription factor activity"/>
    <property type="evidence" value="ECO:0007669"/>
    <property type="project" value="InterPro"/>
</dbReference>
<gene>
    <name evidence="6" type="primary">dmlR_5</name>
    <name evidence="6" type="ORF">LMG3431_00876</name>
</gene>
<dbReference type="Pfam" id="PF00126">
    <property type="entry name" value="HTH_1"/>
    <property type="match status" value="1"/>
</dbReference>
<dbReference type="EMBL" id="CADIJX010000001">
    <property type="protein sequence ID" value="CAB3629427.1"/>
    <property type="molecule type" value="Genomic_DNA"/>
</dbReference>
<dbReference type="InterPro" id="IPR058163">
    <property type="entry name" value="LysR-type_TF_proteobact-type"/>
</dbReference>
<dbReference type="CDD" id="cd08422">
    <property type="entry name" value="PBP2_CrgA_like"/>
    <property type="match status" value="1"/>
</dbReference>
<dbReference type="AlphaFoldDB" id="A0A6S6ZKU9"/>
<dbReference type="Pfam" id="PF03466">
    <property type="entry name" value="LysR_substrate"/>
    <property type="match status" value="1"/>
</dbReference>
<dbReference type="PROSITE" id="PS50931">
    <property type="entry name" value="HTH_LYSR"/>
    <property type="match status" value="1"/>
</dbReference>
<reference evidence="6 7" key="1">
    <citation type="submission" date="2020-04" db="EMBL/GenBank/DDBJ databases">
        <authorList>
            <person name="De Canck E."/>
        </authorList>
    </citation>
    <scope>NUCLEOTIDE SEQUENCE [LARGE SCALE GENOMIC DNA]</scope>
    <source>
        <strain evidence="6 7">LMG 3431</strain>
    </source>
</reference>
<feature type="domain" description="HTH lysR-type" evidence="5">
    <location>
        <begin position="1"/>
        <end position="59"/>
    </location>
</feature>
<dbReference type="SUPFAM" id="SSF53850">
    <property type="entry name" value="Periplasmic binding protein-like II"/>
    <property type="match status" value="1"/>
</dbReference>
<keyword evidence="7" id="KW-1185">Reference proteome</keyword>
<protein>
    <submittedName>
        <fullName evidence="6">HTH-type transcriptional regulator DmlR</fullName>
    </submittedName>
</protein>
<evidence type="ECO:0000259" key="5">
    <source>
        <dbReference type="PROSITE" id="PS50931"/>
    </source>
</evidence>
<accession>A0A6S6ZKU9</accession>
<dbReference type="PANTHER" id="PTHR30537">
    <property type="entry name" value="HTH-TYPE TRANSCRIPTIONAL REGULATOR"/>
    <property type="match status" value="1"/>
</dbReference>
<keyword evidence="4" id="KW-0804">Transcription</keyword>
<dbReference type="Proteomes" id="UP000494108">
    <property type="component" value="Unassembled WGS sequence"/>
</dbReference>
<dbReference type="InterPro" id="IPR036388">
    <property type="entry name" value="WH-like_DNA-bd_sf"/>
</dbReference>
<evidence type="ECO:0000313" key="6">
    <source>
        <dbReference type="EMBL" id="CAB3629427.1"/>
    </source>
</evidence>
<evidence type="ECO:0000256" key="3">
    <source>
        <dbReference type="ARBA" id="ARBA00023125"/>
    </source>
</evidence>
<dbReference type="SUPFAM" id="SSF46785">
    <property type="entry name" value="Winged helix' DNA-binding domain"/>
    <property type="match status" value="1"/>
</dbReference>
<dbReference type="PANTHER" id="PTHR30537:SF30">
    <property type="entry name" value="TRANSCRIPTIONAL REGULATOR-RELATED"/>
    <property type="match status" value="1"/>
</dbReference>
<evidence type="ECO:0000256" key="4">
    <source>
        <dbReference type="ARBA" id="ARBA00023163"/>
    </source>
</evidence>
<evidence type="ECO:0000256" key="1">
    <source>
        <dbReference type="ARBA" id="ARBA00009437"/>
    </source>
</evidence>
<dbReference type="InterPro" id="IPR036390">
    <property type="entry name" value="WH_DNA-bd_sf"/>
</dbReference>
<evidence type="ECO:0000256" key="2">
    <source>
        <dbReference type="ARBA" id="ARBA00023015"/>
    </source>
</evidence>
<dbReference type="InterPro" id="IPR000847">
    <property type="entry name" value="LysR_HTH_N"/>
</dbReference>
<dbReference type="Gene3D" id="1.10.10.10">
    <property type="entry name" value="Winged helix-like DNA-binding domain superfamily/Winged helix DNA-binding domain"/>
    <property type="match status" value="1"/>
</dbReference>